<dbReference type="Gene3D" id="4.10.240.10">
    <property type="entry name" value="Zn(2)-C6 fungal-type DNA-binding domain"/>
    <property type="match status" value="1"/>
</dbReference>
<keyword evidence="3" id="KW-0805">Transcription regulation</keyword>
<evidence type="ECO:0000256" key="2">
    <source>
        <dbReference type="ARBA" id="ARBA00022833"/>
    </source>
</evidence>
<evidence type="ECO:0000256" key="5">
    <source>
        <dbReference type="ARBA" id="ARBA00023163"/>
    </source>
</evidence>
<dbReference type="RefSeq" id="XP_046015559.1">
    <property type="nucleotide sequence ID" value="XM_046163607.1"/>
</dbReference>
<feature type="compositionally biased region" description="Low complexity" evidence="7">
    <location>
        <begin position="57"/>
        <end position="75"/>
    </location>
</feature>
<comment type="caution">
    <text evidence="9">The sequence shown here is derived from an EMBL/GenBank/DDBJ whole genome shotgun (WGS) entry which is preliminary data.</text>
</comment>
<keyword evidence="4" id="KW-0238">DNA-binding</keyword>
<evidence type="ECO:0000313" key="9">
    <source>
        <dbReference type="EMBL" id="KAH7035466.1"/>
    </source>
</evidence>
<dbReference type="GO" id="GO:0000981">
    <property type="term" value="F:DNA-binding transcription factor activity, RNA polymerase II-specific"/>
    <property type="evidence" value="ECO:0007669"/>
    <property type="project" value="InterPro"/>
</dbReference>
<dbReference type="GO" id="GO:0008270">
    <property type="term" value="F:zinc ion binding"/>
    <property type="evidence" value="ECO:0007669"/>
    <property type="project" value="InterPro"/>
</dbReference>
<reference evidence="9" key="1">
    <citation type="journal article" date="2021" name="Nat. Commun.">
        <title>Genetic determinants of endophytism in the Arabidopsis root mycobiome.</title>
        <authorList>
            <person name="Mesny F."/>
            <person name="Miyauchi S."/>
            <person name="Thiergart T."/>
            <person name="Pickel B."/>
            <person name="Atanasova L."/>
            <person name="Karlsson M."/>
            <person name="Huettel B."/>
            <person name="Barry K.W."/>
            <person name="Haridas S."/>
            <person name="Chen C."/>
            <person name="Bauer D."/>
            <person name="Andreopoulos W."/>
            <person name="Pangilinan J."/>
            <person name="LaButti K."/>
            <person name="Riley R."/>
            <person name="Lipzen A."/>
            <person name="Clum A."/>
            <person name="Drula E."/>
            <person name="Henrissat B."/>
            <person name="Kohler A."/>
            <person name="Grigoriev I.V."/>
            <person name="Martin F.M."/>
            <person name="Hacquard S."/>
        </authorList>
    </citation>
    <scope>NUCLEOTIDE SEQUENCE</scope>
    <source>
        <strain evidence="9">MPI-CAGE-CH-0230</strain>
    </source>
</reference>
<dbReference type="PANTHER" id="PTHR36206:SF4">
    <property type="entry name" value="HYPOTHETICAL CONSERVED PROTEIN (EUROFUNG)-RELATED"/>
    <property type="match status" value="1"/>
</dbReference>
<proteinExistence type="predicted"/>
<dbReference type="Pfam" id="PF00172">
    <property type="entry name" value="Zn_clus"/>
    <property type="match status" value="1"/>
</dbReference>
<evidence type="ECO:0000256" key="4">
    <source>
        <dbReference type="ARBA" id="ARBA00023125"/>
    </source>
</evidence>
<dbReference type="GeneID" id="70193153"/>
<evidence type="ECO:0000256" key="1">
    <source>
        <dbReference type="ARBA" id="ARBA00022723"/>
    </source>
</evidence>
<dbReference type="PROSITE" id="PS00463">
    <property type="entry name" value="ZN2_CY6_FUNGAL_1"/>
    <property type="match status" value="1"/>
</dbReference>
<sequence length="347" mass="38235">MTAALEPRRRAHRPKVKTGCICCKRRHIRCGEERPKCLRCQIAGLKCDYVLNARPQAGSASASPPSSSKSDSPPSEDLAVQPPSPGDVVRCESPDPTFTLAPALPSNVPTGARVRGGGLTQAESLYFENFQIRMAENLSRCGLADFWYRTILREADADDCVFHCIVGIGALGRVYENKDGRVPSPTITSFLGLPSAPQGSMVWKDLAPAIKQYSRAISSFRDRLTEPIRTIPCRTIMLVTILLIVYEMLQGNARAVDRLVATALVTLKEKMSASKINDLHVLLDRSRLDDEGVVEAIYLIPRIAAMRMSMCPSTLDFSCEWLLKMGTHPMSLKASMPPSNLELENFE</sequence>
<keyword evidence="2" id="KW-0862">Zinc</keyword>
<evidence type="ECO:0000256" key="3">
    <source>
        <dbReference type="ARBA" id="ARBA00023015"/>
    </source>
</evidence>
<accession>A0A9P8YBR3</accession>
<keyword evidence="10" id="KW-1185">Reference proteome</keyword>
<name>A0A9P8YBR3_9PEZI</name>
<dbReference type="InterPro" id="IPR052360">
    <property type="entry name" value="Transcr_Regulatory_Proteins"/>
</dbReference>
<feature type="domain" description="Zn(2)-C6 fungal-type" evidence="8">
    <location>
        <begin position="19"/>
        <end position="49"/>
    </location>
</feature>
<organism evidence="9 10">
    <name type="scientific">Microdochium trichocladiopsis</name>
    <dbReference type="NCBI Taxonomy" id="1682393"/>
    <lineage>
        <taxon>Eukaryota</taxon>
        <taxon>Fungi</taxon>
        <taxon>Dikarya</taxon>
        <taxon>Ascomycota</taxon>
        <taxon>Pezizomycotina</taxon>
        <taxon>Sordariomycetes</taxon>
        <taxon>Xylariomycetidae</taxon>
        <taxon>Xylariales</taxon>
        <taxon>Microdochiaceae</taxon>
        <taxon>Microdochium</taxon>
    </lineage>
</organism>
<dbReference type="Proteomes" id="UP000756346">
    <property type="component" value="Unassembled WGS sequence"/>
</dbReference>
<evidence type="ECO:0000256" key="7">
    <source>
        <dbReference type="SAM" id="MobiDB-lite"/>
    </source>
</evidence>
<dbReference type="GO" id="GO:0003677">
    <property type="term" value="F:DNA binding"/>
    <property type="evidence" value="ECO:0007669"/>
    <property type="project" value="UniProtKB-KW"/>
</dbReference>
<dbReference type="SMART" id="SM00066">
    <property type="entry name" value="GAL4"/>
    <property type="match status" value="1"/>
</dbReference>
<evidence type="ECO:0000256" key="6">
    <source>
        <dbReference type="ARBA" id="ARBA00023242"/>
    </source>
</evidence>
<dbReference type="OrthoDB" id="1919336at2759"/>
<dbReference type="PROSITE" id="PS50048">
    <property type="entry name" value="ZN2_CY6_FUNGAL_2"/>
    <property type="match status" value="1"/>
</dbReference>
<dbReference type="SUPFAM" id="SSF57701">
    <property type="entry name" value="Zn2/Cys6 DNA-binding domain"/>
    <property type="match status" value="1"/>
</dbReference>
<dbReference type="PANTHER" id="PTHR36206">
    <property type="entry name" value="ASPERCRYPTIN BIOSYNTHESIS CLUSTER-SPECIFIC TRANSCRIPTION REGULATOR ATNN-RELATED"/>
    <property type="match status" value="1"/>
</dbReference>
<feature type="region of interest" description="Disordered" evidence="7">
    <location>
        <begin position="57"/>
        <end position="86"/>
    </location>
</feature>
<dbReference type="PRINTS" id="PR00755">
    <property type="entry name" value="AFLATOXINBRP"/>
</dbReference>
<keyword evidence="5" id="KW-0804">Transcription</keyword>
<protein>
    <recommendedName>
        <fullName evidence="8">Zn(2)-C6 fungal-type domain-containing protein</fullName>
    </recommendedName>
</protein>
<evidence type="ECO:0000313" key="10">
    <source>
        <dbReference type="Proteomes" id="UP000756346"/>
    </source>
</evidence>
<dbReference type="InterPro" id="IPR036864">
    <property type="entry name" value="Zn2-C6_fun-type_DNA-bd_sf"/>
</dbReference>
<keyword evidence="6" id="KW-0539">Nucleus</keyword>
<dbReference type="InterPro" id="IPR001138">
    <property type="entry name" value="Zn2Cys6_DnaBD"/>
</dbReference>
<dbReference type="AlphaFoldDB" id="A0A9P8YBR3"/>
<dbReference type="EMBL" id="JAGTJQ010000003">
    <property type="protein sequence ID" value="KAH7035466.1"/>
    <property type="molecule type" value="Genomic_DNA"/>
</dbReference>
<keyword evidence="1" id="KW-0479">Metal-binding</keyword>
<dbReference type="CDD" id="cd00067">
    <property type="entry name" value="GAL4"/>
    <property type="match status" value="1"/>
</dbReference>
<evidence type="ECO:0000259" key="8">
    <source>
        <dbReference type="PROSITE" id="PS50048"/>
    </source>
</evidence>
<gene>
    <name evidence="9" type="ORF">B0I36DRAFT_93083</name>
</gene>